<evidence type="ECO:0000256" key="8">
    <source>
        <dbReference type="RuleBase" id="RU365088"/>
    </source>
</evidence>
<sequence length="450" mass="46516">MASRAKPCSRPLRFPAHSRSQQPCPLILPSNPFARYDSAARVPRRFAHARAQQMHAPAESPKPTLGFILLAGALTAFGAVSIDFYLPALPDIARHFGATAAAAQLTMSAFLAGMAIGQLGWGPLADRVGRRPPLLAGILIYTLASLALTRVPGIEALSAGRFVQGLGASAGLVIARAVIRDRYDTIESARLFSLTFLVLAIAPMLAPTAGAWLLAHAGWESIFLVLAAFGLIVGVSVLFGLPESRSAATAEQAAGETPLQSYAAALKNRRVLAFVGAGAFNSAALFTYVSASPALFIEHYRQPPSAFGGIFALNALGLVIASQLNRAALSRWHPAVVARWGSAAALGFATLLLLLSLAGVDSMIVTMGFLFFGLGSYGFVSANASALALGAMPQRAGSISGLIGAGAFLFGALASAITAPFAASGPLPMAAAMAMGFLGAMLCIRLAIRS</sequence>
<dbReference type="GO" id="GO:0005886">
    <property type="term" value="C:plasma membrane"/>
    <property type="evidence" value="ECO:0007669"/>
    <property type="project" value="UniProtKB-SubCell"/>
</dbReference>
<keyword evidence="5 8" id="KW-0812">Transmembrane</keyword>
<evidence type="ECO:0000313" key="12">
    <source>
        <dbReference type="Proteomes" id="UP000319897"/>
    </source>
</evidence>
<evidence type="ECO:0000256" key="7">
    <source>
        <dbReference type="ARBA" id="ARBA00023136"/>
    </source>
</evidence>
<dbReference type="GO" id="GO:1990961">
    <property type="term" value="P:xenobiotic detoxification by transmembrane export across the plasma membrane"/>
    <property type="evidence" value="ECO:0007669"/>
    <property type="project" value="InterPro"/>
</dbReference>
<dbReference type="PANTHER" id="PTHR23502:SF132">
    <property type="entry name" value="POLYAMINE TRANSPORTER 2-RELATED"/>
    <property type="match status" value="1"/>
</dbReference>
<dbReference type="SUPFAM" id="SSF103473">
    <property type="entry name" value="MFS general substrate transporter"/>
    <property type="match status" value="1"/>
</dbReference>
<feature type="transmembrane region" description="Helical" evidence="8">
    <location>
        <begin position="429"/>
        <end position="448"/>
    </location>
</feature>
<feature type="transmembrane region" description="Helical" evidence="8">
    <location>
        <begin position="159"/>
        <end position="179"/>
    </location>
</feature>
<evidence type="ECO:0000256" key="1">
    <source>
        <dbReference type="ARBA" id="ARBA00004651"/>
    </source>
</evidence>
<dbReference type="GO" id="GO:0042910">
    <property type="term" value="F:xenobiotic transmembrane transporter activity"/>
    <property type="evidence" value="ECO:0007669"/>
    <property type="project" value="InterPro"/>
</dbReference>
<feature type="transmembrane region" description="Helical" evidence="8">
    <location>
        <begin position="401"/>
        <end position="423"/>
    </location>
</feature>
<feature type="transmembrane region" description="Helical" evidence="8">
    <location>
        <begin position="191"/>
        <end position="215"/>
    </location>
</feature>
<feature type="transmembrane region" description="Helical" evidence="8">
    <location>
        <begin position="133"/>
        <end position="153"/>
    </location>
</feature>
<feature type="transmembrane region" description="Helical" evidence="8">
    <location>
        <begin position="306"/>
        <end position="324"/>
    </location>
</feature>
<evidence type="ECO:0000256" key="3">
    <source>
        <dbReference type="ARBA" id="ARBA00022448"/>
    </source>
</evidence>
<dbReference type="InterPro" id="IPR011701">
    <property type="entry name" value="MFS"/>
</dbReference>
<dbReference type="InterPro" id="IPR004812">
    <property type="entry name" value="Efflux_drug-R_Bcr/CmlA"/>
</dbReference>
<name>A0A501XIM1_9SPHN</name>
<feature type="region of interest" description="Disordered" evidence="9">
    <location>
        <begin position="1"/>
        <end position="20"/>
    </location>
</feature>
<feature type="transmembrane region" description="Helical" evidence="8">
    <location>
        <begin position="271"/>
        <end position="291"/>
    </location>
</feature>
<keyword evidence="12" id="KW-1185">Reference proteome</keyword>
<dbReference type="CDD" id="cd17320">
    <property type="entry name" value="MFS_MdfA_MDR_like"/>
    <property type="match status" value="1"/>
</dbReference>
<dbReference type="NCBIfam" id="TIGR00710">
    <property type="entry name" value="efflux_Bcr_CflA"/>
    <property type="match status" value="1"/>
</dbReference>
<keyword evidence="4" id="KW-1003">Cell membrane</keyword>
<evidence type="ECO:0000256" key="2">
    <source>
        <dbReference type="ARBA" id="ARBA00006236"/>
    </source>
</evidence>
<evidence type="ECO:0000256" key="6">
    <source>
        <dbReference type="ARBA" id="ARBA00022989"/>
    </source>
</evidence>
<keyword evidence="7 8" id="KW-0472">Membrane</keyword>
<dbReference type="Pfam" id="PF07690">
    <property type="entry name" value="MFS_1"/>
    <property type="match status" value="1"/>
</dbReference>
<evidence type="ECO:0000256" key="9">
    <source>
        <dbReference type="SAM" id="MobiDB-lite"/>
    </source>
</evidence>
<dbReference type="Gene3D" id="1.20.1720.10">
    <property type="entry name" value="Multidrug resistance protein D"/>
    <property type="match status" value="1"/>
</dbReference>
<comment type="caution">
    <text evidence="11">The sequence shown here is derived from an EMBL/GenBank/DDBJ whole genome shotgun (WGS) entry which is preliminary data.</text>
</comment>
<gene>
    <name evidence="11" type="ORF">FJQ54_12140</name>
</gene>
<feature type="transmembrane region" description="Helical" evidence="8">
    <location>
        <begin position="336"/>
        <end position="358"/>
    </location>
</feature>
<dbReference type="Proteomes" id="UP000319897">
    <property type="component" value="Unassembled WGS sequence"/>
</dbReference>
<keyword evidence="6 8" id="KW-1133">Transmembrane helix</keyword>
<reference evidence="11 12" key="1">
    <citation type="submission" date="2019-06" db="EMBL/GenBank/DDBJ databases">
        <authorList>
            <person name="Lee I."/>
            <person name="Jang G.I."/>
            <person name="Hwang C.Y."/>
        </authorList>
    </citation>
    <scope>NUCLEOTIDE SEQUENCE [LARGE SCALE GENOMIC DNA]</scope>
    <source>
        <strain evidence="11 12">PAMC 28131</strain>
    </source>
</reference>
<accession>A0A501XIM1</accession>
<feature type="transmembrane region" description="Helical" evidence="8">
    <location>
        <begin position="221"/>
        <end position="241"/>
    </location>
</feature>
<feature type="transmembrane region" description="Helical" evidence="8">
    <location>
        <begin position="364"/>
        <end position="389"/>
    </location>
</feature>
<dbReference type="EMBL" id="VFSU01000028">
    <property type="protein sequence ID" value="TPE60153.1"/>
    <property type="molecule type" value="Genomic_DNA"/>
</dbReference>
<dbReference type="AlphaFoldDB" id="A0A501XIM1"/>
<evidence type="ECO:0000256" key="4">
    <source>
        <dbReference type="ARBA" id="ARBA00022475"/>
    </source>
</evidence>
<comment type="similarity">
    <text evidence="2 8">Belongs to the major facilitator superfamily. Bcr/CmlA family.</text>
</comment>
<dbReference type="PROSITE" id="PS50850">
    <property type="entry name" value="MFS"/>
    <property type="match status" value="1"/>
</dbReference>
<evidence type="ECO:0000259" key="10">
    <source>
        <dbReference type="PROSITE" id="PS50850"/>
    </source>
</evidence>
<proteinExistence type="inferred from homology"/>
<feature type="domain" description="Major facilitator superfamily (MFS) profile" evidence="10">
    <location>
        <begin position="64"/>
        <end position="450"/>
    </location>
</feature>
<organism evidence="11 12">
    <name type="scientific">Sandaracinobacter neustonicus</name>
    <dbReference type="NCBI Taxonomy" id="1715348"/>
    <lineage>
        <taxon>Bacteria</taxon>
        <taxon>Pseudomonadati</taxon>
        <taxon>Pseudomonadota</taxon>
        <taxon>Alphaproteobacteria</taxon>
        <taxon>Sphingomonadales</taxon>
        <taxon>Sphingosinicellaceae</taxon>
        <taxon>Sandaracinobacter</taxon>
    </lineage>
</organism>
<dbReference type="InterPro" id="IPR036259">
    <property type="entry name" value="MFS_trans_sf"/>
</dbReference>
<feature type="transmembrane region" description="Helical" evidence="8">
    <location>
        <begin position="64"/>
        <end position="86"/>
    </location>
</feature>
<protein>
    <recommendedName>
        <fullName evidence="8">Bcr/CflA family efflux transporter</fullName>
    </recommendedName>
</protein>
<evidence type="ECO:0000256" key="5">
    <source>
        <dbReference type="ARBA" id="ARBA00022692"/>
    </source>
</evidence>
<feature type="transmembrane region" description="Helical" evidence="8">
    <location>
        <begin position="98"/>
        <end position="121"/>
    </location>
</feature>
<comment type="subcellular location">
    <subcellularLocation>
        <location evidence="8">Cell inner membrane</location>
        <topology evidence="8">Multi-pass membrane protein</topology>
    </subcellularLocation>
    <subcellularLocation>
        <location evidence="1">Cell membrane</location>
        <topology evidence="1">Multi-pass membrane protein</topology>
    </subcellularLocation>
</comment>
<dbReference type="PANTHER" id="PTHR23502">
    <property type="entry name" value="MAJOR FACILITATOR SUPERFAMILY"/>
    <property type="match status" value="1"/>
</dbReference>
<keyword evidence="8" id="KW-0997">Cell inner membrane</keyword>
<dbReference type="OrthoDB" id="9800416at2"/>
<evidence type="ECO:0000313" key="11">
    <source>
        <dbReference type="EMBL" id="TPE60153.1"/>
    </source>
</evidence>
<keyword evidence="3 8" id="KW-0813">Transport</keyword>
<dbReference type="InterPro" id="IPR020846">
    <property type="entry name" value="MFS_dom"/>
</dbReference>